<dbReference type="Gene3D" id="1.10.287.110">
    <property type="entry name" value="DnaJ domain"/>
    <property type="match status" value="1"/>
</dbReference>
<feature type="domain" description="J" evidence="1">
    <location>
        <begin position="192"/>
        <end position="247"/>
    </location>
</feature>
<dbReference type="AlphaFoldDB" id="A0A098R128"/>
<organism evidence="2 3">
    <name type="scientific">Spirochaeta lutea</name>
    <dbReference type="NCBI Taxonomy" id="1480694"/>
    <lineage>
        <taxon>Bacteria</taxon>
        <taxon>Pseudomonadati</taxon>
        <taxon>Spirochaetota</taxon>
        <taxon>Spirochaetia</taxon>
        <taxon>Spirochaetales</taxon>
        <taxon>Spirochaetaceae</taxon>
        <taxon>Spirochaeta</taxon>
    </lineage>
</organism>
<accession>A0A098R128</accession>
<dbReference type="SUPFAM" id="SSF46565">
    <property type="entry name" value="Chaperone J-domain"/>
    <property type="match status" value="1"/>
</dbReference>
<dbReference type="CDD" id="cd06257">
    <property type="entry name" value="DnaJ"/>
    <property type="match status" value="1"/>
</dbReference>
<protein>
    <recommendedName>
        <fullName evidence="1">J domain-containing protein</fullName>
    </recommendedName>
</protein>
<name>A0A098R128_9SPIO</name>
<dbReference type="STRING" id="1480694.DC28_03245"/>
<evidence type="ECO:0000313" key="3">
    <source>
        <dbReference type="Proteomes" id="UP000029692"/>
    </source>
</evidence>
<dbReference type="Proteomes" id="UP000029692">
    <property type="component" value="Unassembled WGS sequence"/>
</dbReference>
<dbReference type="InterPro" id="IPR036869">
    <property type="entry name" value="J_dom_sf"/>
</dbReference>
<dbReference type="Pfam" id="PF00226">
    <property type="entry name" value="DnaJ"/>
    <property type="match status" value="1"/>
</dbReference>
<proteinExistence type="predicted"/>
<sequence length="264" mass="29414">MYGQYAARQIRGVLGWKGRDPGSVYDDELILLALGVGAVFLDGPPKVAQIQVLQGYIGQVVALRPSEIPLLRQLSDDMIRLQGPRAPQAQVLCSLALAHGRWLASSREAMAQNHSGLSRHRLSGPRPRVLGLPRTDRSPENLAIWLYHLAGSEREGMTRSKLEVLLGICRCLGVQEQAMLARFRQGPHLSGDALERLGLPEDSGAEQIKQRYRRLQRDLHPDRRNGVPGQGYQEVQDAYQILRWQLELPEESADPALQKSGISR</sequence>
<dbReference type="InterPro" id="IPR001623">
    <property type="entry name" value="DnaJ_domain"/>
</dbReference>
<evidence type="ECO:0000313" key="2">
    <source>
        <dbReference type="EMBL" id="KGE73481.1"/>
    </source>
</evidence>
<comment type="caution">
    <text evidence="2">The sequence shown here is derived from an EMBL/GenBank/DDBJ whole genome shotgun (WGS) entry which is preliminary data.</text>
</comment>
<evidence type="ECO:0000259" key="1">
    <source>
        <dbReference type="PROSITE" id="PS50076"/>
    </source>
</evidence>
<dbReference type="SMART" id="SM00271">
    <property type="entry name" value="DnaJ"/>
    <property type="match status" value="1"/>
</dbReference>
<keyword evidence="3" id="KW-1185">Reference proteome</keyword>
<dbReference type="EMBL" id="JNUP01000024">
    <property type="protein sequence ID" value="KGE73481.1"/>
    <property type="molecule type" value="Genomic_DNA"/>
</dbReference>
<gene>
    <name evidence="2" type="ORF">DC28_03245</name>
</gene>
<reference evidence="2 3" key="1">
    <citation type="submission" date="2014-05" db="EMBL/GenBank/DDBJ databases">
        <title>De novo Genome Sequence of Spirocheata sp.</title>
        <authorList>
            <person name="Shivani Y."/>
            <person name="Subhash Y."/>
            <person name="Tushar L."/>
            <person name="Sasikala C."/>
            <person name="Ramana C.V."/>
        </authorList>
    </citation>
    <scope>NUCLEOTIDE SEQUENCE [LARGE SCALE GENOMIC DNA]</scope>
    <source>
        <strain evidence="2 3">JC230</strain>
    </source>
</reference>
<dbReference type="PROSITE" id="PS50076">
    <property type="entry name" value="DNAJ_2"/>
    <property type="match status" value="1"/>
</dbReference>